<dbReference type="Gene3D" id="3.10.450.620">
    <property type="entry name" value="JHP933, nucleotidyltransferase-like core domain"/>
    <property type="match status" value="1"/>
</dbReference>
<comment type="caution">
    <text evidence="1">The sequence shown here is derived from an EMBL/GenBank/DDBJ whole genome shotgun (WGS) entry which is preliminary data.</text>
</comment>
<evidence type="ECO:0000313" key="1">
    <source>
        <dbReference type="EMBL" id="MDY5167551.1"/>
    </source>
</evidence>
<dbReference type="Pfam" id="PF08843">
    <property type="entry name" value="AbiEii"/>
    <property type="match status" value="1"/>
</dbReference>
<accession>A0AB35UKW5</accession>
<proteinExistence type="predicted"/>
<name>A0AB35UKW5_9FIRM</name>
<evidence type="ECO:0000313" key="2">
    <source>
        <dbReference type="Proteomes" id="UP001276902"/>
    </source>
</evidence>
<dbReference type="Proteomes" id="UP001276902">
    <property type="component" value="Unassembled WGS sequence"/>
</dbReference>
<dbReference type="GO" id="GO:0016740">
    <property type="term" value="F:transferase activity"/>
    <property type="evidence" value="ECO:0007669"/>
    <property type="project" value="UniProtKB-KW"/>
</dbReference>
<dbReference type="InterPro" id="IPR014942">
    <property type="entry name" value="AbiEii"/>
</dbReference>
<protein>
    <submittedName>
        <fullName evidence="1">Nucleotidyl transferase AbiEii/AbiGii toxin family protein</fullName>
    </submittedName>
</protein>
<reference evidence="1" key="1">
    <citation type="submission" date="2022-03" db="EMBL/GenBank/DDBJ databases">
        <title>First case of bacteraemia caused by Dielma fastidiosa in a patient hospitalised with diverticulitis.</title>
        <authorList>
            <person name="Forman-Ankjaer B."/>
            <person name="Hvid-Jensen F."/>
            <person name="Kobel C.M."/>
            <person name="Greve T."/>
        </authorList>
    </citation>
    <scope>NUCLEOTIDE SEQUENCE</scope>
    <source>
        <strain evidence="1">AUH_DF_2021</strain>
    </source>
</reference>
<dbReference type="EMBL" id="JALDAW010000011">
    <property type="protein sequence ID" value="MDY5167551.1"/>
    <property type="molecule type" value="Genomic_DNA"/>
</dbReference>
<keyword evidence="1" id="KW-0808">Transferase</keyword>
<organism evidence="1 2">
    <name type="scientific">Dielma fastidiosa</name>
    <dbReference type="NCBI Taxonomy" id="1034346"/>
    <lineage>
        <taxon>Bacteria</taxon>
        <taxon>Bacillati</taxon>
        <taxon>Bacillota</taxon>
        <taxon>Erysipelotrichia</taxon>
        <taxon>Erysipelotrichales</taxon>
        <taxon>Erysipelotrichaceae</taxon>
        <taxon>Dielma</taxon>
    </lineage>
</organism>
<gene>
    <name evidence="1" type="ORF">MQE39_05365</name>
</gene>
<sequence length="336" mass="39653">MISKLLLISSDELELVIQNTADKLNMSKAIVEKDLWVCIILKYLFQDFKYKNSIVFKGGTSLSKVYKLIERFSEDIDLALDWKVMGYGSCEPYEERSNTKQLKFNDKLNDDTKAFLRNEFLPRLQNDFKEILKDRIYSFYIDETDEQTICFDYPKNHQDTSISQVVRLEIGCLAEPIPAFKRNIQTYIEEVYPAVFNESIEVIAVDSLRTFYEKITILHREANRVNGNYPARYSRHFYDVYKMLLTDIKEKSFENLELLKTVIDFKKKFYASNWSKYDDIMAGNLRLIPTDDGLEVFCKDYDSMKNMLFGEKIPFEEIVSTIKDYEAELNKVIRKQ</sequence>
<dbReference type="AlphaFoldDB" id="A0AB35UKW5"/>
<dbReference type="RefSeq" id="WP_320883244.1">
    <property type="nucleotide sequence ID" value="NZ_BAABZA010000001.1"/>
</dbReference>